<keyword evidence="2 8" id="KW-0805">Transcription regulation</keyword>
<feature type="compositionally biased region" description="Polar residues" evidence="9">
    <location>
        <begin position="192"/>
        <end position="212"/>
    </location>
</feature>
<dbReference type="InterPro" id="IPR001289">
    <property type="entry name" value="NFYA"/>
</dbReference>
<proteinExistence type="inferred from homology"/>
<evidence type="ECO:0000256" key="6">
    <source>
        <dbReference type="ARBA" id="ARBA00023242"/>
    </source>
</evidence>
<dbReference type="InterPro" id="IPR018362">
    <property type="entry name" value="CCAAT-binding_factor_CS"/>
</dbReference>
<evidence type="ECO:0000256" key="8">
    <source>
        <dbReference type="RuleBase" id="RU367155"/>
    </source>
</evidence>
<feature type="compositionally biased region" description="Polar residues" evidence="9">
    <location>
        <begin position="7"/>
        <end position="18"/>
    </location>
</feature>
<keyword evidence="3 8" id="KW-0238">DNA-binding</keyword>
<feature type="compositionally biased region" description="Low complexity" evidence="9">
    <location>
        <begin position="19"/>
        <end position="30"/>
    </location>
</feature>
<evidence type="ECO:0000313" key="10">
    <source>
        <dbReference type="EMBL" id="KAF5745536.1"/>
    </source>
</evidence>
<evidence type="ECO:0000256" key="7">
    <source>
        <dbReference type="ARBA" id="ARBA00025911"/>
    </source>
</evidence>
<name>A0A7J7DHK1_TRIWF</name>
<protein>
    <recommendedName>
        <fullName evidence="8">Nuclear transcription factor Y subunit</fullName>
    </recommendedName>
</protein>
<reference evidence="10 11" key="1">
    <citation type="journal article" date="2020" name="Nat. Commun.">
        <title>Genome of Tripterygium wilfordii and identification of cytochrome P450 involved in triptolide biosynthesis.</title>
        <authorList>
            <person name="Tu L."/>
            <person name="Su P."/>
            <person name="Zhang Z."/>
            <person name="Gao L."/>
            <person name="Wang J."/>
            <person name="Hu T."/>
            <person name="Zhou J."/>
            <person name="Zhang Y."/>
            <person name="Zhao Y."/>
            <person name="Liu Y."/>
            <person name="Song Y."/>
            <person name="Tong Y."/>
            <person name="Lu Y."/>
            <person name="Yang J."/>
            <person name="Xu C."/>
            <person name="Jia M."/>
            <person name="Peters R.J."/>
            <person name="Huang L."/>
            <person name="Gao W."/>
        </authorList>
    </citation>
    <scope>NUCLEOTIDE SEQUENCE [LARGE SCALE GENOMIC DNA]</scope>
    <source>
        <strain evidence="11">cv. XIE 37</strain>
        <tissue evidence="10">Leaf</tissue>
    </source>
</reference>
<dbReference type="InParanoid" id="A0A7J7DHK1"/>
<accession>A0A7J7DHK1</accession>
<dbReference type="GO" id="GO:0016602">
    <property type="term" value="C:CCAAT-binding factor complex"/>
    <property type="evidence" value="ECO:0007669"/>
    <property type="project" value="InterPro"/>
</dbReference>
<evidence type="ECO:0000256" key="9">
    <source>
        <dbReference type="SAM" id="MobiDB-lite"/>
    </source>
</evidence>
<comment type="function">
    <text evidence="8">Component of the sequence-specific heterotrimeric transcription factor (NF-Y) which specifically recognizes a 5'-CCAAT-3' box motif found in the promoters of its target genes.</text>
</comment>
<dbReference type="PROSITE" id="PS00686">
    <property type="entry name" value="NFYA_HAP2_1"/>
    <property type="match status" value="1"/>
</dbReference>
<evidence type="ECO:0000256" key="5">
    <source>
        <dbReference type="ARBA" id="ARBA00023163"/>
    </source>
</evidence>
<dbReference type="PRINTS" id="PR00616">
    <property type="entry name" value="CCAATSUBUNTB"/>
</dbReference>
<gene>
    <name evidence="10" type="ORF">HS088_TW07G01127</name>
</gene>
<dbReference type="AlphaFoldDB" id="A0A7J7DHK1"/>
<dbReference type="PANTHER" id="PTHR12632">
    <property type="entry name" value="TRANSCRIPTION FACTOR NF-Y ALPHA-RELATED"/>
    <property type="match status" value="1"/>
</dbReference>
<dbReference type="FunCoup" id="A0A7J7DHK1">
    <property type="interactions" value="113"/>
</dbReference>
<evidence type="ECO:0000256" key="3">
    <source>
        <dbReference type="ARBA" id="ARBA00023125"/>
    </source>
</evidence>
<feature type="region of interest" description="Disordered" evidence="9">
    <location>
        <begin position="1"/>
        <end position="51"/>
    </location>
</feature>
<keyword evidence="11" id="KW-1185">Reference proteome</keyword>
<comment type="subunit">
    <text evidence="7">Heterotrimeric transcription factor composed of three components, NF-YA, NF-YB and NF-YC. NF-YB and NF-YC must interact and dimerize for NF-YA association and DNA binding.</text>
</comment>
<comment type="caution">
    <text evidence="10">The sequence shown here is derived from an EMBL/GenBank/DDBJ whole genome shotgun (WGS) entry which is preliminary data.</text>
</comment>
<organism evidence="10 11">
    <name type="scientific">Tripterygium wilfordii</name>
    <name type="common">Thunder God vine</name>
    <dbReference type="NCBI Taxonomy" id="458696"/>
    <lineage>
        <taxon>Eukaryota</taxon>
        <taxon>Viridiplantae</taxon>
        <taxon>Streptophyta</taxon>
        <taxon>Embryophyta</taxon>
        <taxon>Tracheophyta</taxon>
        <taxon>Spermatophyta</taxon>
        <taxon>Magnoliopsida</taxon>
        <taxon>eudicotyledons</taxon>
        <taxon>Gunneridae</taxon>
        <taxon>Pentapetalae</taxon>
        <taxon>rosids</taxon>
        <taxon>fabids</taxon>
        <taxon>Celastrales</taxon>
        <taxon>Celastraceae</taxon>
        <taxon>Tripterygium</taxon>
    </lineage>
</organism>
<feature type="region of interest" description="Disordered" evidence="9">
    <location>
        <begin position="160"/>
        <end position="233"/>
    </location>
</feature>
<dbReference type="PROSITE" id="PS51152">
    <property type="entry name" value="NFYA_HAP2_2"/>
    <property type="match status" value="1"/>
</dbReference>
<dbReference type="EMBL" id="JAAARO010000007">
    <property type="protein sequence ID" value="KAF5745536.1"/>
    <property type="molecule type" value="Genomic_DNA"/>
</dbReference>
<dbReference type="GO" id="GO:0003700">
    <property type="term" value="F:DNA-binding transcription factor activity"/>
    <property type="evidence" value="ECO:0007669"/>
    <property type="project" value="UniProtKB-UniRule"/>
</dbReference>
<keyword evidence="5 8" id="KW-0804">Transcription</keyword>
<keyword evidence="6 8" id="KW-0539">Nucleus</keyword>
<comment type="subcellular location">
    <subcellularLocation>
        <location evidence="1 8">Nucleus</location>
    </subcellularLocation>
</comment>
<dbReference type="Pfam" id="PF02045">
    <property type="entry name" value="CBFB_NFYA"/>
    <property type="match status" value="1"/>
</dbReference>
<comment type="similarity">
    <text evidence="8">Belongs to the NFYA/HAP2 subunit family.</text>
</comment>
<evidence type="ECO:0000256" key="2">
    <source>
        <dbReference type="ARBA" id="ARBA00023015"/>
    </source>
</evidence>
<evidence type="ECO:0000256" key="4">
    <source>
        <dbReference type="ARBA" id="ARBA00023159"/>
    </source>
</evidence>
<evidence type="ECO:0000256" key="1">
    <source>
        <dbReference type="ARBA" id="ARBA00004123"/>
    </source>
</evidence>
<evidence type="ECO:0000313" key="11">
    <source>
        <dbReference type="Proteomes" id="UP000593562"/>
    </source>
</evidence>
<dbReference type="GO" id="GO:0003677">
    <property type="term" value="F:DNA binding"/>
    <property type="evidence" value="ECO:0007669"/>
    <property type="project" value="UniProtKB-KW"/>
</dbReference>
<keyword evidence="4" id="KW-0010">Activator</keyword>
<feature type="compositionally biased region" description="Polar residues" evidence="9">
    <location>
        <begin position="219"/>
        <end position="233"/>
    </location>
</feature>
<sequence length="274" mass="30016">MGFSPQDFHSNKQLSFQYQDQDSSSTQSTDRNATKGKPVGGHTKHASIVGNQDQIVLSPPVDYGHSIACTPLYHAESYGGVLATYGSQAMQQFHHPQLIGMAPSRVPLPLDLTANEPIYVNAKQYGAIIRRRQYRAKLEAQNKLMKERKPYLHESRHIHAVKRARGSGGRFLNKKKLQESTPTSAGPELDVSGSSHLKLSVTVSGSEVQQPENNRDGEPTNSGSNVTRASNSDDIFQQSEFKFSGYTPQIARALHGHSGDIHGGGAHRHLSVLL</sequence>
<dbReference type="Gene3D" id="6.10.250.2430">
    <property type="match status" value="1"/>
</dbReference>
<dbReference type="SMART" id="SM00521">
    <property type="entry name" value="CBF"/>
    <property type="match status" value="1"/>
</dbReference>
<dbReference type="Proteomes" id="UP000593562">
    <property type="component" value="Unassembled WGS sequence"/>
</dbReference>